<sequence length="135" mass="15226">MKRAPWIVLSALLCLLAASSLASAQDSTTPNLVGVWRAQVPTPWGPATGETALMPDGRFTKTFRAGQVFTWDTGVYTVGSGYIHFDITDHEPKWYNGVRMHWVKSETVFFQMVGPDQMLCEDRITGSRWQAYRVR</sequence>
<dbReference type="Proteomes" id="UP000001784">
    <property type="component" value="Chromosome"/>
</dbReference>
<gene>
    <name evidence="2" type="ordered locus">Sfum_3984</name>
</gene>
<feature type="signal peptide" evidence="1">
    <location>
        <begin position="1"/>
        <end position="24"/>
    </location>
</feature>
<evidence type="ECO:0008006" key="4">
    <source>
        <dbReference type="Google" id="ProtNLM"/>
    </source>
</evidence>
<evidence type="ECO:0000313" key="2">
    <source>
        <dbReference type="EMBL" id="ABK19651.1"/>
    </source>
</evidence>
<evidence type="ECO:0000256" key="1">
    <source>
        <dbReference type="SAM" id="SignalP"/>
    </source>
</evidence>
<dbReference type="InParanoid" id="A0LQE9"/>
<protein>
    <recommendedName>
        <fullName evidence="4">Lipocalin-like domain-containing protein</fullName>
    </recommendedName>
</protein>
<dbReference type="HOGENOM" id="CLU_1884774_0_0_7"/>
<evidence type="ECO:0000313" key="3">
    <source>
        <dbReference type="Proteomes" id="UP000001784"/>
    </source>
</evidence>
<keyword evidence="3" id="KW-1185">Reference proteome</keyword>
<keyword evidence="1" id="KW-0732">Signal</keyword>
<dbReference type="eggNOG" id="ENOG502ZTM6">
    <property type="taxonomic scope" value="Bacteria"/>
</dbReference>
<name>A0LQE9_SYNFM</name>
<feature type="chain" id="PRO_5002626943" description="Lipocalin-like domain-containing protein" evidence="1">
    <location>
        <begin position="25"/>
        <end position="135"/>
    </location>
</feature>
<dbReference type="AlphaFoldDB" id="A0LQE9"/>
<dbReference type="EMBL" id="CP000478">
    <property type="protein sequence ID" value="ABK19651.1"/>
    <property type="molecule type" value="Genomic_DNA"/>
</dbReference>
<accession>A0LQE9</accession>
<reference evidence="2 3" key="1">
    <citation type="submission" date="2006-10" db="EMBL/GenBank/DDBJ databases">
        <title>Complete sequence of Syntrophobacter fumaroxidans MPOB.</title>
        <authorList>
            <consortium name="US DOE Joint Genome Institute"/>
            <person name="Copeland A."/>
            <person name="Lucas S."/>
            <person name="Lapidus A."/>
            <person name="Barry K."/>
            <person name="Detter J.C."/>
            <person name="Glavina del Rio T."/>
            <person name="Hammon N."/>
            <person name="Israni S."/>
            <person name="Pitluck S."/>
            <person name="Goltsman E.G."/>
            <person name="Martinez M."/>
            <person name="Schmutz J."/>
            <person name="Larimer F."/>
            <person name="Land M."/>
            <person name="Hauser L."/>
            <person name="Kyrpides N."/>
            <person name="Kim E."/>
            <person name="Boone D.R."/>
            <person name="Brockman F."/>
            <person name="Culley D."/>
            <person name="Ferry J."/>
            <person name="Gunsalus R."/>
            <person name="McInerney M.J."/>
            <person name="Morrison M."/>
            <person name="Plugge C."/>
            <person name="Rohlin L."/>
            <person name="Scholten J."/>
            <person name="Sieber J."/>
            <person name="Stams A.J.M."/>
            <person name="Worm P."/>
            <person name="Henstra A.M."/>
            <person name="Richardson P."/>
        </authorList>
    </citation>
    <scope>NUCLEOTIDE SEQUENCE [LARGE SCALE GENOMIC DNA]</scope>
    <source>
        <strain evidence="3">DSM 10017 / MPOB</strain>
    </source>
</reference>
<proteinExistence type="predicted"/>
<dbReference type="KEGG" id="sfu:Sfum_3984"/>
<dbReference type="RefSeq" id="WP_011700766.1">
    <property type="nucleotide sequence ID" value="NC_008554.1"/>
</dbReference>
<organism evidence="2 3">
    <name type="scientific">Syntrophobacter fumaroxidans (strain DSM 10017 / MPOB)</name>
    <dbReference type="NCBI Taxonomy" id="335543"/>
    <lineage>
        <taxon>Bacteria</taxon>
        <taxon>Pseudomonadati</taxon>
        <taxon>Thermodesulfobacteriota</taxon>
        <taxon>Syntrophobacteria</taxon>
        <taxon>Syntrophobacterales</taxon>
        <taxon>Syntrophobacteraceae</taxon>
        <taxon>Syntrophobacter</taxon>
    </lineage>
</organism>